<sequence length="637" mass="71411">MLSEQDSVSCDNDMHGGEEDVSDKEGELSSLINRIEFMKKERSRLWLEEFKDWMDQGSENWVDEIKSSQAALAFGNSNSRETSSWRHIGENSRYMEYISDTIINSEDDRSTNAEKTNSSFASSSAGNHGYQWHHSASEYVETKPLAIARALDEDLLNEHGNELNASVNGTPLTAIKSIKELTPFSGTPVSPPHYEEDISLSPNTSCDDEDGLESGPPYPESYQYTGEEGLTRGINWKFAPEVGPGWGSLDLHTQQSTSKLGVLDSSIELFCGDEPLLGNNDEDAITSNKQVNDCHEKKISKRKPKKRVVSLSDSISSCKADVKDGQQNQTMNDIYCIGRADGKVNSAPAHDEAGGILAYSKHGVSKTGDHIENYFNSLVADTAIHETCKQYIVCNGVVERKPMWNERPVAVVLSSEWKLYVILLDGMHDGSGNNLSLLTSHKVEDVREVSVGLGLLAIWVFIDEDTAYLLITRCKEKTRHLLFMIGLIAPGEINRFSVRSLDQVQLNLFDRQICGNLGISIYQYSHFQHMQNATSYFMLDSCCSIANVSEMVIEAKENLSVTLTLRENSPISCLSPILDMMKRELDLRMKYNSRSHDMEVEVVFCRKFMQVCHIAKGNSQRNDIIKFGHNLHFIVWP</sequence>
<feature type="region of interest" description="Disordered" evidence="1">
    <location>
        <begin position="183"/>
        <end position="220"/>
    </location>
</feature>
<reference evidence="2" key="1">
    <citation type="journal article" date="2017" name="Nature">
        <title>The genome of Chenopodium quinoa.</title>
        <authorList>
            <person name="Jarvis D.E."/>
            <person name="Ho Y.S."/>
            <person name="Lightfoot D.J."/>
            <person name="Schmoeckel S.M."/>
            <person name="Li B."/>
            <person name="Borm T.J.A."/>
            <person name="Ohyanagi H."/>
            <person name="Mineta K."/>
            <person name="Michell C.T."/>
            <person name="Saber N."/>
            <person name="Kharbatia N.M."/>
            <person name="Rupper R.R."/>
            <person name="Sharp A.R."/>
            <person name="Dally N."/>
            <person name="Boughton B.A."/>
            <person name="Woo Y.H."/>
            <person name="Gao G."/>
            <person name="Schijlen E.G.W.M."/>
            <person name="Guo X."/>
            <person name="Momin A.A."/>
            <person name="Negrao S."/>
            <person name="Al-Babili S."/>
            <person name="Gehring C."/>
            <person name="Roessner U."/>
            <person name="Jung C."/>
            <person name="Murphy K."/>
            <person name="Arold S.T."/>
            <person name="Gojobori T."/>
            <person name="van der Linden C.G."/>
            <person name="van Loo E.N."/>
            <person name="Jellen E.N."/>
            <person name="Maughan P.J."/>
            <person name="Tester M."/>
        </authorList>
    </citation>
    <scope>NUCLEOTIDE SEQUENCE [LARGE SCALE GENOMIC DNA]</scope>
    <source>
        <strain evidence="2">cv. PI 614886</strain>
    </source>
</reference>
<feature type="region of interest" description="Disordered" evidence="1">
    <location>
        <begin position="1"/>
        <end position="26"/>
    </location>
</feature>
<feature type="compositionally biased region" description="Polar residues" evidence="1">
    <location>
        <begin position="1"/>
        <end position="10"/>
    </location>
</feature>
<feature type="compositionally biased region" description="Basic and acidic residues" evidence="1">
    <location>
        <begin position="12"/>
        <end position="26"/>
    </location>
</feature>
<dbReference type="Gramene" id="AUR62044432-RA">
    <property type="protein sequence ID" value="AUR62044432-RA:cds"/>
    <property type="gene ID" value="AUR62044432"/>
</dbReference>
<feature type="region of interest" description="Disordered" evidence="1">
    <location>
        <begin position="105"/>
        <end position="129"/>
    </location>
</feature>
<feature type="compositionally biased region" description="Polar residues" evidence="1">
    <location>
        <begin position="113"/>
        <end position="126"/>
    </location>
</feature>
<accession>A0A803NE85</accession>
<organism evidence="2 3">
    <name type="scientific">Chenopodium quinoa</name>
    <name type="common">Quinoa</name>
    <dbReference type="NCBI Taxonomy" id="63459"/>
    <lineage>
        <taxon>Eukaryota</taxon>
        <taxon>Viridiplantae</taxon>
        <taxon>Streptophyta</taxon>
        <taxon>Embryophyta</taxon>
        <taxon>Tracheophyta</taxon>
        <taxon>Spermatophyta</taxon>
        <taxon>Magnoliopsida</taxon>
        <taxon>eudicotyledons</taxon>
        <taxon>Gunneridae</taxon>
        <taxon>Pentapetalae</taxon>
        <taxon>Caryophyllales</taxon>
        <taxon>Chenopodiaceae</taxon>
        <taxon>Chenopodioideae</taxon>
        <taxon>Atripliceae</taxon>
        <taxon>Chenopodium</taxon>
    </lineage>
</organism>
<reference evidence="2" key="2">
    <citation type="submission" date="2021-03" db="UniProtKB">
        <authorList>
            <consortium name="EnsemblPlants"/>
        </authorList>
    </citation>
    <scope>IDENTIFICATION</scope>
</reference>
<name>A0A803NE85_CHEQI</name>
<keyword evidence="3" id="KW-1185">Reference proteome</keyword>
<dbReference type="EnsemblPlants" id="AUR62044432-RA">
    <property type="protein sequence ID" value="AUR62044432-RA:cds"/>
    <property type="gene ID" value="AUR62044432"/>
</dbReference>
<evidence type="ECO:0000256" key="1">
    <source>
        <dbReference type="SAM" id="MobiDB-lite"/>
    </source>
</evidence>
<dbReference type="AlphaFoldDB" id="A0A803NE85"/>
<evidence type="ECO:0000313" key="2">
    <source>
        <dbReference type="EnsemblPlants" id="AUR62044432-RA:cds"/>
    </source>
</evidence>
<dbReference type="Proteomes" id="UP000596660">
    <property type="component" value="Unplaced"/>
</dbReference>
<evidence type="ECO:0000313" key="3">
    <source>
        <dbReference type="Proteomes" id="UP000596660"/>
    </source>
</evidence>
<protein>
    <submittedName>
        <fullName evidence="2">Uncharacterized protein</fullName>
    </submittedName>
</protein>
<proteinExistence type="predicted"/>